<proteinExistence type="predicted"/>
<protein>
    <recommendedName>
        <fullName evidence="4">Secreted protein</fullName>
    </recommendedName>
</protein>
<dbReference type="AlphaFoldDB" id="A0AAV7WQ84"/>
<comment type="caution">
    <text evidence="2">The sequence shown here is derived from an EMBL/GenBank/DDBJ whole genome shotgun (WGS) entry which is preliminary data.</text>
</comment>
<gene>
    <name evidence="2" type="ORF">NDU88_002291</name>
</gene>
<keyword evidence="1" id="KW-0732">Signal</keyword>
<evidence type="ECO:0000313" key="2">
    <source>
        <dbReference type="EMBL" id="KAJ1214673.1"/>
    </source>
</evidence>
<accession>A0AAV7WQ84</accession>
<feature type="chain" id="PRO_5043709285" description="Secreted protein" evidence="1">
    <location>
        <begin position="23"/>
        <end position="76"/>
    </location>
</feature>
<name>A0AAV7WQ84_PLEWA</name>
<evidence type="ECO:0000313" key="3">
    <source>
        <dbReference type="Proteomes" id="UP001066276"/>
    </source>
</evidence>
<evidence type="ECO:0008006" key="4">
    <source>
        <dbReference type="Google" id="ProtNLM"/>
    </source>
</evidence>
<reference evidence="2" key="1">
    <citation type="journal article" date="2022" name="bioRxiv">
        <title>Sequencing and chromosome-scale assembly of the giantPleurodeles waltlgenome.</title>
        <authorList>
            <person name="Brown T."/>
            <person name="Elewa A."/>
            <person name="Iarovenko S."/>
            <person name="Subramanian E."/>
            <person name="Araus A.J."/>
            <person name="Petzold A."/>
            <person name="Susuki M."/>
            <person name="Suzuki K.-i.T."/>
            <person name="Hayashi T."/>
            <person name="Toyoda A."/>
            <person name="Oliveira C."/>
            <person name="Osipova E."/>
            <person name="Leigh N.D."/>
            <person name="Simon A."/>
            <person name="Yun M.H."/>
        </authorList>
    </citation>
    <scope>NUCLEOTIDE SEQUENCE</scope>
    <source>
        <strain evidence="2">20211129_DDA</strain>
        <tissue evidence="2">Liver</tissue>
    </source>
</reference>
<evidence type="ECO:0000256" key="1">
    <source>
        <dbReference type="SAM" id="SignalP"/>
    </source>
</evidence>
<dbReference type="Proteomes" id="UP001066276">
    <property type="component" value="Chromosome 1_1"/>
</dbReference>
<feature type="signal peptide" evidence="1">
    <location>
        <begin position="1"/>
        <end position="22"/>
    </location>
</feature>
<sequence length="76" mass="8173">MRRQLNVLAALLQAIAVRWLAASVRPSGVFLGPRFSPKVLGGASPCQALGCLARSTLSALVRLQFNAFPRAQNCKH</sequence>
<dbReference type="EMBL" id="JANPWB010000001">
    <property type="protein sequence ID" value="KAJ1214673.1"/>
    <property type="molecule type" value="Genomic_DNA"/>
</dbReference>
<organism evidence="2 3">
    <name type="scientific">Pleurodeles waltl</name>
    <name type="common">Iberian ribbed newt</name>
    <dbReference type="NCBI Taxonomy" id="8319"/>
    <lineage>
        <taxon>Eukaryota</taxon>
        <taxon>Metazoa</taxon>
        <taxon>Chordata</taxon>
        <taxon>Craniata</taxon>
        <taxon>Vertebrata</taxon>
        <taxon>Euteleostomi</taxon>
        <taxon>Amphibia</taxon>
        <taxon>Batrachia</taxon>
        <taxon>Caudata</taxon>
        <taxon>Salamandroidea</taxon>
        <taxon>Salamandridae</taxon>
        <taxon>Pleurodelinae</taxon>
        <taxon>Pleurodeles</taxon>
    </lineage>
</organism>
<keyword evidence="3" id="KW-1185">Reference proteome</keyword>